<gene>
    <name evidence="2" type="ORF">K8W16_07385</name>
</gene>
<organism evidence="2 3">
    <name type="scientific">Mailhella massiliensis</name>
    <dbReference type="NCBI Taxonomy" id="1903261"/>
    <lineage>
        <taxon>Bacteria</taxon>
        <taxon>Pseudomonadati</taxon>
        <taxon>Thermodesulfobacteriota</taxon>
        <taxon>Desulfovibrionia</taxon>
        <taxon>Desulfovibrionales</taxon>
        <taxon>Desulfovibrionaceae</taxon>
        <taxon>Mailhella</taxon>
    </lineage>
</organism>
<reference evidence="2" key="2">
    <citation type="submission" date="2021-09" db="EMBL/GenBank/DDBJ databases">
        <authorList>
            <person name="Gilroy R."/>
        </authorList>
    </citation>
    <scope>NUCLEOTIDE SEQUENCE</scope>
    <source>
        <strain evidence="2">ChiGjej2B2-19336</strain>
    </source>
</reference>
<feature type="compositionally biased region" description="Basic and acidic residues" evidence="1">
    <location>
        <begin position="203"/>
        <end position="225"/>
    </location>
</feature>
<protein>
    <submittedName>
        <fullName evidence="2">Uncharacterized protein</fullName>
    </submittedName>
</protein>
<feature type="region of interest" description="Disordered" evidence="1">
    <location>
        <begin position="83"/>
        <end position="229"/>
    </location>
</feature>
<feature type="compositionally biased region" description="Low complexity" evidence="1">
    <location>
        <begin position="93"/>
        <end position="110"/>
    </location>
</feature>
<dbReference type="PROSITE" id="PS51257">
    <property type="entry name" value="PROKAR_LIPOPROTEIN"/>
    <property type="match status" value="1"/>
</dbReference>
<name>A0A921AW52_9BACT</name>
<proteinExistence type="predicted"/>
<feature type="compositionally biased region" description="Basic and acidic residues" evidence="1">
    <location>
        <begin position="173"/>
        <end position="186"/>
    </location>
</feature>
<sequence>MNKFLTTLIAASLATLLLAVGCGAWLFWQSWEESKRLEQQNRELQASLEASRIRLDNFCEYPMNALCDVDGQRGTVSDAMGILPAPSAPQPAPAAVSGAPEEPAEASPVAFPMEEVTKDEDKGESPGGHTVSGKIDPQAYPAKEKSAAPAMTKDEKQSVPPSAEKPAPAPMQKEGEIAPSPREDTKNGPSEESSVSGQAKNDALPERQAADAAPEEKKEEADSRAAPKKTWITLEQAPTSMLFRIAGAGNCLTAEGALKEEPLRYEVTLKGRWKVAFRRVSTNLVKGMSVEFRNSDTVIVFSLAGQPSQCSVAQEDARTIAITLR</sequence>
<evidence type="ECO:0000313" key="2">
    <source>
        <dbReference type="EMBL" id="HJD97452.1"/>
    </source>
</evidence>
<dbReference type="Proteomes" id="UP000698963">
    <property type="component" value="Unassembled WGS sequence"/>
</dbReference>
<feature type="compositionally biased region" description="Basic and acidic residues" evidence="1">
    <location>
        <begin position="142"/>
        <end position="157"/>
    </location>
</feature>
<evidence type="ECO:0000256" key="1">
    <source>
        <dbReference type="SAM" id="MobiDB-lite"/>
    </source>
</evidence>
<dbReference type="EMBL" id="DYZA01000148">
    <property type="protein sequence ID" value="HJD97452.1"/>
    <property type="molecule type" value="Genomic_DNA"/>
</dbReference>
<evidence type="ECO:0000313" key="3">
    <source>
        <dbReference type="Proteomes" id="UP000698963"/>
    </source>
</evidence>
<feature type="compositionally biased region" description="Basic and acidic residues" evidence="1">
    <location>
        <begin position="115"/>
        <end position="124"/>
    </location>
</feature>
<feature type="compositionally biased region" description="Polar residues" evidence="1">
    <location>
        <begin position="187"/>
        <end position="199"/>
    </location>
</feature>
<reference evidence="2" key="1">
    <citation type="journal article" date="2021" name="PeerJ">
        <title>Extensive microbial diversity within the chicken gut microbiome revealed by metagenomics and culture.</title>
        <authorList>
            <person name="Gilroy R."/>
            <person name="Ravi A."/>
            <person name="Getino M."/>
            <person name="Pursley I."/>
            <person name="Horton D.L."/>
            <person name="Alikhan N.F."/>
            <person name="Baker D."/>
            <person name="Gharbi K."/>
            <person name="Hall N."/>
            <person name="Watson M."/>
            <person name="Adriaenssens E.M."/>
            <person name="Foster-Nyarko E."/>
            <person name="Jarju S."/>
            <person name="Secka A."/>
            <person name="Antonio M."/>
            <person name="Oren A."/>
            <person name="Chaudhuri R.R."/>
            <person name="La Ragione R."/>
            <person name="Hildebrand F."/>
            <person name="Pallen M.J."/>
        </authorList>
    </citation>
    <scope>NUCLEOTIDE SEQUENCE</scope>
    <source>
        <strain evidence="2">ChiGjej2B2-19336</strain>
    </source>
</reference>
<accession>A0A921AW52</accession>
<dbReference type="AlphaFoldDB" id="A0A921AW52"/>
<dbReference type="RefSeq" id="WP_304122509.1">
    <property type="nucleotide sequence ID" value="NZ_DYZA01000148.1"/>
</dbReference>
<comment type="caution">
    <text evidence="2">The sequence shown here is derived from an EMBL/GenBank/DDBJ whole genome shotgun (WGS) entry which is preliminary data.</text>
</comment>